<evidence type="ECO:0000259" key="2">
    <source>
        <dbReference type="Pfam" id="PF18962"/>
    </source>
</evidence>
<dbReference type="RefSeq" id="WP_006928526.1">
    <property type="nucleotide sequence ID" value="NZ_CM001402.1"/>
</dbReference>
<dbReference type="HOGENOM" id="CLU_582371_0_0_0"/>
<dbReference type="STRING" id="880073.Cabys_524"/>
<name>H1XSX1_CALAY</name>
<reference evidence="3 6" key="2">
    <citation type="submission" date="2016-11" db="EMBL/GenBank/DDBJ databases">
        <title>Genomic analysis of Caldithrix abyssi and proposal of a novel bacterial phylum Caldithrichaeota.</title>
        <authorList>
            <person name="Kublanov I."/>
            <person name="Sigalova O."/>
            <person name="Gavrilov S."/>
            <person name="Lebedinsky A."/>
            <person name="Ivanova N."/>
            <person name="Daum C."/>
            <person name="Reddy T."/>
            <person name="Klenk H.P."/>
            <person name="Goker M."/>
            <person name="Reva O."/>
            <person name="Miroshnichenko M."/>
            <person name="Kyprides N."/>
            <person name="Woyke T."/>
            <person name="Gelfand M."/>
        </authorList>
    </citation>
    <scope>NUCLEOTIDE SEQUENCE [LARGE SCALE GENOMIC DNA]</scope>
    <source>
        <strain evidence="3 6">LF13</strain>
    </source>
</reference>
<reference evidence="4 5" key="1">
    <citation type="submission" date="2011-09" db="EMBL/GenBank/DDBJ databases">
        <title>The permanent draft genome of Caldithrix abyssi DSM 13497.</title>
        <authorList>
            <consortium name="US DOE Joint Genome Institute (JGI-PGF)"/>
            <person name="Lucas S."/>
            <person name="Han J."/>
            <person name="Lapidus A."/>
            <person name="Bruce D."/>
            <person name="Goodwin L."/>
            <person name="Pitluck S."/>
            <person name="Peters L."/>
            <person name="Kyrpides N."/>
            <person name="Mavromatis K."/>
            <person name="Ivanova N."/>
            <person name="Mikhailova N."/>
            <person name="Chertkov O."/>
            <person name="Detter J.C."/>
            <person name="Tapia R."/>
            <person name="Han C."/>
            <person name="Land M."/>
            <person name="Hauser L."/>
            <person name="Markowitz V."/>
            <person name="Cheng J.-F."/>
            <person name="Hugenholtz P."/>
            <person name="Woyke T."/>
            <person name="Wu D."/>
            <person name="Spring S."/>
            <person name="Brambilla E."/>
            <person name="Klenk H.-P."/>
            <person name="Eisen J.A."/>
        </authorList>
    </citation>
    <scope>NUCLEOTIDE SEQUENCE [LARGE SCALE GENOMIC DNA]</scope>
    <source>
        <strain evidence="4 5">DSM 13497</strain>
    </source>
</reference>
<feature type="signal peptide" evidence="1">
    <location>
        <begin position="1"/>
        <end position="24"/>
    </location>
</feature>
<feature type="chain" id="PRO_5010834620" evidence="1">
    <location>
        <begin position="25"/>
        <end position="461"/>
    </location>
</feature>
<evidence type="ECO:0000313" key="6">
    <source>
        <dbReference type="Proteomes" id="UP000183868"/>
    </source>
</evidence>
<dbReference type="Proteomes" id="UP000004671">
    <property type="component" value="Chromosome"/>
</dbReference>
<dbReference type="SUPFAM" id="SSF63829">
    <property type="entry name" value="Calcium-dependent phosphotriesterase"/>
    <property type="match status" value="1"/>
</dbReference>
<dbReference type="NCBIfam" id="TIGR04183">
    <property type="entry name" value="Por_Secre_tail"/>
    <property type="match status" value="1"/>
</dbReference>
<proteinExistence type="predicted"/>
<protein>
    <submittedName>
        <fullName evidence="3">Por secretion system C-terminal sorting domain-containing protein</fullName>
    </submittedName>
</protein>
<dbReference type="Proteomes" id="UP000183868">
    <property type="component" value="Chromosome"/>
</dbReference>
<sequence length="461" mass="50367" precursor="true">MKKLVAFFAVALLLFVVLPTTLSAQDSWLFQEEMTIKFPTPDSVTYPFLCATDNKGSLWVITTSAVDARGMNALWMAAPGDSVFTLIDDYSANLDVESARGITTIDDTVLVVCRKPGTPMPSLSIMYEYPDGDPAQRKEYTAGGYGTWVLGLSANKDKFVYAGLSYHTSIRVYNFTDTASARGTWVPIQPLDLHPIEPGGHDGTGFSIIRDVATIPGADYSDPNTPFFSSRNSDTLSSTGGIAVWTGGTQTSPKDYVGQRVSDVSSYLGWLSWTPYGIACDSQGNLWACGTDTTRRWVKSFMISGNFAIELDELPSANSAVNPDPQGAPFLTPSDIAFSPDENFAYVIDQEAKCAFVFSYGPLQALDEPGSLLPKTTALLGNFPNPFNAQTTIEYQLSKTQNVQFLIFSNSGQLVKEINVGKQVAGKHQIKINGNHWASGIYFYQLRGENVVQTRKMLLIK</sequence>
<evidence type="ECO:0000313" key="5">
    <source>
        <dbReference type="Proteomes" id="UP000004671"/>
    </source>
</evidence>
<dbReference type="KEGG" id="caby:Cabys_524"/>
<dbReference type="PaxDb" id="880073-Calab_1784"/>
<dbReference type="Gene3D" id="2.60.40.4070">
    <property type="match status" value="1"/>
</dbReference>
<gene>
    <name evidence="3" type="ORF">Cabys_524</name>
    <name evidence="4" type="ORF">Calab_1784</name>
</gene>
<organism evidence="4 5">
    <name type="scientific">Caldithrix abyssi DSM 13497</name>
    <dbReference type="NCBI Taxonomy" id="880073"/>
    <lineage>
        <taxon>Bacteria</taxon>
        <taxon>Pseudomonadati</taxon>
        <taxon>Calditrichota</taxon>
        <taxon>Calditrichia</taxon>
        <taxon>Calditrichales</taxon>
        <taxon>Calditrichaceae</taxon>
        <taxon>Caldithrix</taxon>
    </lineage>
</organism>
<evidence type="ECO:0000256" key="1">
    <source>
        <dbReference type="SAM" id="SignalP"/>
    </source>
</evidence>
<dbReference type="InParanoid" id="H1XSX1"/>
<feature type="domain" description="Secretion system C-terminal sorting" evidence="2">
    <location>
        <begin position="383"/>
        <end position="457"/>
    </location>
</feature>
<evidence type="ECO:0000313" key="4">
    <source>
        <dbReference type="EMBL" id="EHO41400.1"/>
    </source>
</evidence>
<dbReference type="OrthoDB" id="9808953at2"/>
<dbReference type="EMBL" id="CP018099">
    <property type="protein sequence ID" value="APF17275.1"/>
    <property type="molecule type" value="Genomic_DNA"/>
</dbReference>
<dbReference type="AlphaFoldDB" id="H1XSX1"/>
<keyword evidence="5" id="KW-1185">Reference proteome</keyword>
<keyword evidence="1" id="KW-0732">Signal</keyword>
<dbReference type="EMBL" id="CM001402">
    <property type="protein sequence ID" value="EHO41400.1"/>
    <property type="molecule type" value="Genomic_DNA"/>
</dbReference>
<accession>H1XSX1</accession>
<dbReference type="Pfam" id="PF18962">
    <property type="entry name" value="Por_Secre_tail"/>
    <property type="match status" value="1"/>
</dbReference>
<dbReference type="eggNOG" id="COG4677">
    <property type="taxonomic scope" value="Bacteria"/>
</dbReference>
<dbReference type="InterPro" id="IPR026444">
    <property type="entry name" value="Secre_tail"/>
</dbReference>
<evidence type="ECO:0000313" key="3">
    <source>
        <dbReference type="EMBL" id="APF17275.1"/>
    </source>
</evidence>